<dbReference type="EC" id="3.4.11.5" evidence="4 11"/>
<reference evidence="15" key="1">
    <citation type="submission" date="2022-08" db="EMBL/GenBank/DDBJ databases">
        <title>Genomic Encyclopedia of Type Strains, Phase III (KMG-III): the genomes of soil and plant-associated and newly described type strains.</title>
        <authorList>
            <person name="Whitman W."/>
        </authorList>
    </citation>
    <scope>NUCLEOTIDE SEQUENCE</scope>
    <source>
        <strain evidence="15">HMT 1</strain>
    </source>
</reference>
<dbReference type="Proteomes" id="UP001204445">
    <property type="component" value="Unassembled WGS sequence"/>
</dbReference>
<keyword evidence="8 11" id="KW-0645">Protease</keyword>
<dbReference type="PIRSF" id="PIRSF006431">
    <property type="entry name" value="Pept_S33"/>
    <property type="match status" value="1"/>
</dbReference>
<evidence type="ECO:0000256" key="4">
    <source>
        <dbReference type="ARBA" id="ARBA00012568"/>
    </source>
</evidence>
<dbReference type="AlphaFoldDB" id="A0AAE3HLF7"/>
<dbReference type="NCBIfam" id="TIGR01249">
    <property type="entry name" value="pro_imino_pep_1"/>
    <property type="match status" value="1"/>
</dbReference>
<protein>
    <recommendedName>
        <fullName evidence="5 11">Proline iminopeptidase</fullName>
        <shortName evidence="11">PIP</shortName>
        <ecNumber evidence="4 11">3.4.11.5</ecNumber>
    </recommendedName>
    <alternativeName>
        <fullName evidence="10 11">Prolyl aminopeptidase</fullName>
    </alternativeName>
</protein>
<evidence type="ECO:0000313" key="16">
    <source>
        <dbReference type="Proteomes" id="UP001204445"/>
    </source>
</evidence>
<evidence type="ECO:0000256" key="6">
    <source>
        <dbReference type="ARBA" id="ARBA00022438"/>
    </source>
</evidence>
<evidence type="ECO:0000256" key="8">
    <source>
        <dbReference type="ARBA" id="ARBA00022670"/>
    </source>
</evidence>
<keyword evidence="16" id="KW-1185">Reference proteome</keyword>
<dbReference type="Pfam" id="PF00561">
    <property type="entry name" value="Abhydrolase_1"/>
    <property type="match status" value="1"/>
</dbReference>
<dbReference type="GO" id="GO:0004177">
    <property type="term" value="F:aminopeptidase activity"/>
    <property type="evidence" value="ECO:0007669"/>
    <property type="project" value="UniProtKB-UniRule"/>
</dbReference>
<dbReference type="InterPro" id="IPR000073">
    <property type="entry name" value="AB_hydrolase_1"/>
</dbReference>
<accession>A0AAE3HLF7</accession>
<dbReference type="PANTHER" id="PTHR43722:SF1">
    <property type="entry name" value="PROLINE IMINOPEPTIDASE"/>
    <property type="match status" value="1"/>
</dbReference>
<evidence type="ECO:0000256" key="2">
    <source>
        <dbReference type="ARBA" id="ARBA00004496"/>
    </source>
</evidence>
<dbReference type="PANTHER" id="PTHR43722">
    <property type="entry name" value="PROLINE IMINOPEPTIDASE"/>
    <property type="match status" value="1"/>
</dbReference>
<feature type="active site" description="Proton donor" evidence="12">
    <location>
        <position position="304"/>
    </location>
</feature>
<dbReference type="GO" id="GO:0005737">
    <property type="term" value="C:cytoplasm"/>
    <property type="evidence" value="ECO:0007669"/>
    <property type="project" value="UniProtKB-SubCell"/>
</dbReference>
<evidence type="ECO:0000256" key="13">
    <source>
        <dbReference type="RuleBase" id="RU003421"/>
    </source>
</evidence>
<evidence type="ECO:0000256" key="3">
    <source>
        <dbReference type="ARBA" id="ARBA00010088"/>
    </source>
</evidence>
<evidence type="ECO:0000256" key="9">
    <source>
        <dbReference type="ARBA" id="ARBA00022801"/>
    </source>
</evidence>
<dbReference type="RefSeq" id="WP_259054130.1">
    <property type="nucleotide sequence ID" value="NZ_JANUCT010000003.1"/>
</dbReference>
<evidence type="ECO:0000259" key="14">
    <source>
        <dbReference type="Pfam" id="PF00561"/>
    </source>
</evidence>
<dbReference type="GO" id="GO:0006508">
    <property type="term" value="P:proteolysis"/>
    <property type="evidence" value="ECO:0007669"/>
    <property type="project" value="UniProtKB-KW"/>
</dbReference>
<dbReference type="Gene3D" id="3.40.50.1820">
    <property type="entry name" value="alpha/beta hydrolase"/>
    <property type="match status" value="1"/>
</dbReference>
<dbReference type="InterPro" id="IPR005944">
    <property type="entry name" value="Pro_iminopeptidase"/>
</dbReference>
<dbReference type="InterPro" id="IPR002410">
    <property type="entry name" value="Peptidase_S33"/>
</dbReference>
<evidence type="ECO:0000256" key="11">
    <source>
        <dbReference type="PIRNR" id="PIRNR006431"/>
    </source>
</evidence>
<proteinExistence type="inferred from homology"/>
<evidence type="ECO:0000256" key="12">
    <source>
        <dbReference type="PIRSR" id="PIRSR006431-1"/>
    </source>
</evidence>
<feature type="active site" description="Nucleophile" evidence="12">
    <location>
        <position position="110"/>
    </location>
</feature>
<feature type="domain" description="AB hydrolase-1" evidence="14">
    <location>
        <begin position="36"/>
        <end position="305"/>
    </location>
</feature>
<comment type="catalytic activity">
    <reaction evidence="1 11 13">
        <text>Release of N-terminal proline from a peptide.</text>
        <dbReference type="EC" id="3.4.11.5"/>
    </reaction>
</comment>
<sequence>MRELYPEIEPVEAGLLDVGDGHRIHYEDCGSRDGIPVIFLHGGPGSGAKPQHRQLFDPARYRIIIFDQRGSGRSEPFGRLEANTTQHLLADMETLRERLGIDRWLVHGGSWGATLALLYAETYPQKLLGLVLRGTFLARAQDYQFLLGRGAERFFPEYWDDFRQELIDLAEVRGHSGFDMRPEAIVQLLHESLGADEADQVEKAARAWAWWTGRVVTYTLNGEFSLDGFDADKLVKSGGIELHYARNAYFIEDNQILANIGRVPNVPVRIIHGRRDMICTLSASWAVHRALPQSELKVLEDAGHLGGEPAMINALVKASDWMADQIEPAN</sequence>
<evidence type="ECO:0000256" key="10">
    <source>
        <dbReference type="ARBA" id="ARBA00029605"/>
    </source>
</evidence>
<evidence type="ECO:0000256" key="7">
    <source>
        <dbReference type="ARBA" id="ARBA00022490"/>
    </source>
</evidence>
<evidence type="ECO:0000313" key="15">
    <source>
        <dbReference type="EMBL" id="MCS3902582.1"/>
    </source>
</evidence>
<dbReference type="InterPro" id="IPR029058">
    <property type="entry name" value="AB_hydrolase_fold"/>
</dbReference>
<dbReference type="PRINTS" id="PR00793">
    <property type="entry name" value="PROAMNOPTASE"/>
</dbReference>
<name>A0AAE3HLF7_9GAMM</name>
<evidence type="ECO:0000256" key="1">
    <source>
        <dbReference type="ARBA" id="ARBA00001585"/>
    </source>
</evidence>
<feature type="active site" evidence="12">
    <location>
        <position position="276"/>
    </location>
</feature>
<dbReference type="EMBL" id="JANUCT010000003">
    <property type="protein sequence ID" value="MCS3902582.1"/>
    <property type="molecule type" value="Genomic_DNA"/>
</dbReference>
<comment type="caution">
    <text evidence="15">The sequence shown here is derived from an EMBL/GenBank/DDBJ whole genome shotgun (WGS) entry which is preliminary data.</text>
</comment>
<gene>
    <name evidence="15" type="ORF">J2T55_000586</name>
</gene>
<comment type="subcellular location">
    <subcellularLocation>
        <location evidence="2 11">Cytoplasm</location>
    </subcellularLocation>
</comment>
<evidence type="ECO:0000256" key="5">
    <source>
        <dbReference type="ARBA" id="ARBA00021843"/>
    </source>
</evidence>
<organism evidence="15 16">
    <name type="scientific">Methylohalomonas lacus</name>
    <dbReference type="NCBI Taxonomy" id="398773"/>
    <lineage>
        <taxon>Bacteria</taxon>
        <taxon>Pseudomonadati</taxon>
        <taxon>Pseudomonadota</taxon>
        <taxon>Gammaproteobacteria</taxon>
        <taxon>Methylohalomonadales</taxon>
        <taxon>Methylohalomonadaceae</taxon>
        <taxon>Methylohalomonas</taxon>
    </lineage>
</organism>
<keyword evidence="9 11" id="KW-0378">Hydrolase</keyword>
<dbReference type="SUPFAM" id="SSF53474">
    <property type="entry name" value="alpha/beta-Hydrolases"/>
    <property type="match status" value="1"/>
</dbReference>
<keyword evidence="6 11" id="KW-0031">Aminopeptidase</keyword>
<keyword evidence="7 11" id="KW-0963">Cytoplasm</keyword>
<comment type="similarity">
    <text evidence="3 11 13">Belongs to the peptidase S33 family.</text>
</comment>